<sequence length="187" mass="20860">MEAYKLRRDIDFPLLPLANSDTTLLDADNSDTLVNDSESFIALDPSEGLELAVDASSNGGSGGGGSGNVVCADMSDDDNGDDNDSSTNYWTREDYDLYVRVLRLINKHYDELDSEGESNMVGEIKHRVEFAWNACVYLGYRNSWAEYLPDRAELMLTRFVVPYDAIERSIAAMLGDMGRIRMLYIDG</sequence>
<dbReference type="Proteomes" id="UP000736672">
    <property type="component" value="Unassembled WGS sequence"/>
</dbReference>
<proteinExistence type="predicted"/>
<organism evidence="2 3">
    <name type="scientific">Fusarium solani</name>
    <name type="common">Filamentous fungus</name>
    <dbReference type="NCBI Taxonomy" id="169388"/>
    <lineage>
        <taxon>Eukaryota</taxon>
        <taxon>Fungi</taxon>
        <taxon>Dikarya</taxon>
        <taxon>Ascomycota</taxon>
        <taxon>Pezizomycotina</taxon>
        <taxon>Sordariomycetes</taxon>
        <taxon>Hypocreomycetidae</taxon>
        <taxon>Hypocreales</taxon>
        <taxon>Nectriaceae</taxon>
        <taxon>Fusarium</taxon>
        <taxon>Fusarium solani species complex</taxon>
    </lineage>
</organism>
<keyword evidence="3" id="KW-1185">Reference proteome</keyword>
<name>A0A9P9L3T2_FUSSL</name>
<evidence type="ECO:0000313" key="2">
    <source>
        <dbReference type="EMBL" id="KAH7273453.1"/>
    </source>
</evidence>
<dbReference type="EMBL" id="JAGTJS010000002">
    <property type="protein sequence ID" value="KAH7273453.1"/>
    <property type="molecule type" value="Genomic_DNA"/>
</dbReference>
<protein>
    <submittedName>
        <fullName evidence="2">Uncharacterized protein</fullName>
    </submittedName>
</protein>
<feature type="compositionally biased region" description="Acidic residues" evidence="1">
    <location>
        <begin position="74"/>
        <end position="84"/>
    </location>
</feature>
<accession>A0A9P9L3T2</accession>
<evidence type="ECO:0000256" key="1">
    <source>
        <dbReference type="SAM" id="MobiDB-lite"/>
    </source>
</evidence>
<feature type="region of interest" description="Disordered" evidence="1">
    <location>
        <begin position="52"/>
        <end position="87"/>
    </location>
</feature>
<dbReference type="OrthoDB" id="5105855at2759"/>
<gene>
    <name evidence="2" type="ORF">B0J15DRAFT_541413</name>
</gene>
<evidence type="ECO:0000313" key="3">
    <source>
        <dbReference type="Proteomes" id="UP000736672"/>
    </source>
</evidence>
<comment type="caution">
    <text evidence="2">The sequence shown here is derived from an EMBL/GenBank/DDBJ whole genome shotgun (WGS) entry which is preliminary data.</text>
</comment>
<dbReference type="AlphaFoldDB" id="A0A9P9L3T2"/>
<reference evidence="2" key="1">
    <citation type="journal article" date="2021" name="Nat. Commun.">
        <title>Genetic determinants of endophytism in the Arabidopsis root mycobiome.</title>
        <authorList>
            <person name="Mesny F."/>
            <person name="Miyauchi S."/>
            <person name="Thiergart T."/>
            <person name="Pickel B."/>
            <person name="Atanasova L."/>
            <person name="Karlsson M."/>
            <person name="Huettel B."/>
            <person name="Barry K.W."/>
            <person name="Haridas S."/>
            <person name="Chen C."/>
            <person name="Bauer D."/>
            <person name="Andreopoulos W."/>
            <person name="Pangilinan J."/>
            <person name="LaButti K."/>
            <person name="Riley R."/>
            <person name="Lipzen A."/>
            <person name="Clum A."/>
            <person name="Drula E."/>
            <person name="Henrissat B."/>
            <person name="Kohler A."/>
            <person name="Grigoriev I.V."/>
            <person name="Martin F.M."/>
            <person name="Hacquard S."/>
        </authorList>
    </citation>
    <scope>NUCLEOTIDE SEQUENCE</scope>
    <source>
        <strain evidence="2">FSSC 5 MPI-SDFR-AT-0091</strain>
    </source>
</reference>